<evidence type="ECO:0000256" key="4">
    <source>
        <dbReference type="ARBA" id="ARBA00022679"/>
    </source>
</evidence>
<proteinExistence type="predicted"/>
<evidence type="ECO:0000256" key="7">
    <source>
        <dbReference type="ARBA" id="ARBA00023136"/>
    </source>
</evidence>
<comment type="subcellular location">
    <subcellularLocation>
        <location evidence="1">Cell membrane</location>
        <topology evidence="1">Multi-pass membrane protein</topology>
    </subcellularLocation>
</comment>
<dbReference type="InterPro" id="IPR050297">
    <property type="entry name" value="LipidA_mod_glycosyltrf_83"/>
</dbReference>
<accession>A0A7G3UHT9</accession>
<evidence type="ECO:0000256" key="2">
    <source>
        <dbReference type="ARBA" id="ARBA00022475"/>
    </source>
</evidence>
<evidence type="ECO:0000256" key="3">
    <source>
        <dbReference type="ARBA" id="ARBA00022676"/>
    </source>
</evidence>
<dbReference type="GO" id="GO:0010041">
    <property type="term" value="P:response to iron(III) ion"/>
    <property type="evidence" value="ECO:0007669"/>
    <property type="project" value="TreeGrafter"/>
</dbReference>
<dbReference type="EMBL" id="CP029159">
    <property type="protein sequence ID" value="QKM68482.1"/>
    <property type="molecule type" value="Genomic_DNA"/>
</dbReference>
<keyword evidence="6 8" id="KW-1133">Transmembrane helix</keyword>
<keyword evidence="2" id="KW-1003">Cell membrane</keyword>
<feature type="transmembrane region" description="Helical" evidence="8">
    <location>
        <begin position="225"/>
        <end position="246"/>
    </location>
</feature>
<feature type="transmembrane region" description="Helical" evidence="8">
    <location>
        <begin position="176"/>
        <end position="204"/>
    </location>
</feature>
<feature type="transmembrane region" description="Helical" evidence="8">
    <location>
        <begin position="252"/>
        <end position="275"/>
    </location>
</feature>
<dbReference type="RefSeq" id="WP_045852944.1">
    <property type="nucleotide sequence ID" value="NZ_CP029159.1"/>
</dbReference>
<evidence type="ECO:0000256" key="8">
    <source>
        <dbReference type="SAM" id="Phobius"/>
    </source>
</evidence>
<keyword evidence="7 8" id="KW-0472">Membrane</keyword>
<keyword evidence="10" id="KW-1185">Reference proteome</keyword>
<organism evidence="9 10">
    <name type="scientific">Streptomyces tsukubensis (strain DSM 42081 / NBRC 108919 / NRRL 18488 / 9993)</name>
    <dbReference type="NCBI Taxonomy" id="1114943"/>
    <lineage>
        <taxon>Bacteria</taxon>
        <taxon>Bacillati</taxon>
        <taxon>Actinomycetota</taxon>
        <taxon>Actinomycetes</taxon>
        <taxon>Kitasatosporales</taxon>
        <taxon>Streptomycetaceae</taxon>
        <taxon>Streptomyces</taxon>
    </lineage>
</organism>
<dbReference type="Proteomes" id="UP000005940">
    <property type="component" value="Chromosome"/>
</dbReference>
<dbReference type="AlphaFoldDB" id="A0A7G3UHT9"/>
<evidence type="ECO:0000256" key="6">
    <source>
        <dbReference type="ARBA" id="ARBA00022989"/>
    </source>
</evidence>
<name>A0A7G3UHT9_STRT9</name>
<evidence type="ECO:0000313" key="9">
    <source>
        <dbReference type="EMBL" id="QKM68482.1"/>
    </source>
</evidence>
<reference evidence="9 10" key="1">
    <citation type="journal article" date="2012" name="J. Bacteriol.">
        <title>Draft genome of Streptomyces tsukubaensis NRRL 18488, the producer of the clinically important immunosuppressant tacrolimus (FK506).</title>
        <authorList>
            <person name="Barreiro C."/>
            <person name="Prieto C."/>
            <person name="Sola-Landa A."/>
            <person name="Solera E."/>
            <person name="Martinez-Castro M."/>
            <person name="Perez-Redondo R."/>
            <person name="Garcia-Estrada C."/>
            <person name="Aparicio J.F."/>
            <person name="Fernandez-Martinez L.T."/>
            <person name="Santos-Aberturas J."/>
            <person name="Salehi-Najafabadi Z."/>
            <person name="Rodriguez-Garcia A."/>
            <person name="Tauch A."/>
            <person name="Martin J.F."/>
        </authorList>
    </citation>
    <scope>NUCLEOTIDE SEQUENCE [LARGE SCALE GENOMIC DNA]</scope>
    <source>
        <strain evidence="10">DSM 42081 / NBRC 108919 / NRRL 18488 / 9993</strain>
    </source>
</reference>
<evidence type="ECO:0000256" key="5">
    <source>
        <dbReference type="ARBA" id="ARBA00022692"/>
    </source>
</evidence>
<dbReference type="PANTHER" id="PTHR33908:SF3">
    <property type="entry name" value="UNDECAPRENYL PHOSPHATE-ALPHA-4-AMINO-4-DEOXY-L-ARABINOSE ARABINOSYL TRANSFERASE"/>
    <property type="match status" value="1"/>
</dbReference>
<feature type="transmembrane region" description="Helical" evidence="8">
    <location>
        <begin position="282"/>
        <end position="302"/>
    </location>
</feature>
<keyword evidence="3" id="KW-0328">Glycosyltransferase</keyword>
<keyword evidence="5 8" id="KW-0812">Transmembrane</keyword>
<keyword evidence="4" id="KW-0808">Transferase</keyword>
<gene>
    <name evidence="9" type="ORF">STSU_016185</name>
</gene>
<sequence>MPDIALLSPARHAPSSLPAPPVTRAPSDAWRVALPPALLMLALGLWGIEREGALWADEAVTYDMASRTVPEIWRTLGSADAVHGLYYLLMHGVFTVWEPGTVPLRLPSALAMSATAAGVAVIGRQLAGPRAGLLAGLLLPLLPSVQWYAQEGRSYALVCACVTWGTWLLLRRKWTAYAAVMLVACLLHEFAVLMLVAHGATLLLEARAKSLPRAKGPLHALPRGWRNAAAAVLLGLAPLAGFSVTQSQQVDWIAFPSTPDLITVGLVAALALLSLRGPGPAVLRRVAVPVLVVPTALLLAVSTVHQLFVGRYVLSYAIGAALLLGAALDRYWSRGLVLATAAASLLTLVVQGPALRTPDSRKEDVGEVAAAIAAAAEPGDGVLFTPVRRRVQILVHPSSLDGLTDVSLAASPRASNTLYGRELPPEGIRARMLRTPRIVVVQDRRGQPLDPFPGERMKREVLAAEFTLREERLVGKVRIGVYVRAGRPS</sequence>
<dbReference type="PANTHER" id="PTHR33908">
    <property type="entry name" value="MANNOSYLTRANSFERASE YKCB-RELATED"/>
    <property type="match status" value="1"/>
</dbReference>
<feature type="transmembrane region" description="Helical" evidence="8">
    <location>
        <begin position="308"/>
        <end position="328"/>
    </location>
</feature>
<evidence type="ECO:0000256" key="1">
    <source>
        <dbReference type="ARBA" id="ARBA00004651"/>
    </source>
</evidence>
<evidence type="ECO:0000313" key="10">
    <source>
        <dbReference type="Proteomes" id="UP000005940"/>
    </source>
</evidence>
<dbReference type="GO" id="GO:0016763">
    <property type="term" value="F:pentosyltransferase activity"/>
    <property type="evidence" value="ECO:0007669"/>
    <property type="project" value="TreeGrafter"/>
</dbReference>
<dbReference type="GO" id="GO:0009103">
    <property type="term" value="P:lipopolysaccharide biosynthetic process"/>
    <property type="evidence" value="ECO:0007669"/>
    <property type="project" value="UniProtKB-ARBA"/>
</dbReference>
<feature type="transmembrane region" description="Helical" evidence="8">
    <location>
        <begin position="335"/>
        <end position="355"/>
    </location>
</feature>
<protein>
    <submittedName>
        <fullName evidence="9">Uncharacterized protein</fullName>
    </submittedName>
</protein>
<dbReference type="GO" id="GO:0005886">
    <property type="term" value="C:plasma membrane"/>
    <property type="evidence" value="ECO:0007669"/>
    <property type="project" value="UniProtKB-SubCell"/>
</dbReference>